<keyword evidence="3" id="KW-0472">Membrane</keyword>
<evidence type="ECO:0000256" key="3">
    <source>
        <dbReference type="SAM" id="Phobius"/>
    </source>
</evidence>
<evidence type="ECO:0000259" key="5">
    <source>
        <dbReference type="Pfam" id="PF25917"/>
    </source>
</evidence>
<dbReference type="InterPro" id="IPR058624">
    <property type="entry name" value="MdtA-like_HH"/>
</dbReference>
<keyword evidence="8" id="KW-1185">Reference proteome</keyword>
<dbReference type="KEGG" id="rpb:RPB_1980"/>
<dbReference type="EMBL" id="CP000250">
    <property type="protein sequence ID" value="ABD06688.1"/>
    <property type="molecule type" value="Genomic_DNA"/>
</dbReference>
<dbReference type="PANTHER" id="PTHR30386:SF24">
    <property type="entry name" value="MULTIDRUG RESISTANCE EFFLUX PUMP"/>
    <property type="match status" value="1"/>
</dbReference>
<feature type="domain" description="Multidrug resistance protein MdtA-like barrel-sandwich hybrid" evidence="5">
    <location>
        <begin position="113"/>
        <end position="308"/>
    </location>
</feature>
<evidence type="ECO:0000313" key="7">
    <source>
        <dbReference type="EMBL" id="ABD06688.1"/>
    </source>
</evidence>
<dbReference type="InterPro" id="IPR050739">
    <property type="entry name" value="MFP"/>
</dbReference>
<organism evidence="7 8">
    <name type="scientific">Rhodopseudomonas palustris (strain HaA2)</name>
    <dbReference type="NCBI Taxonomy" id="316058"/>
    <lineage>
        <taxon>Bacteria</taxon>
        <taxon>Pseudomonadati</taxon>
        <taxon>Pseudomonadota</taxon>
        <taxon>Alphaproteobacteria</taxon>
        <taxon>Hyphomicrobiales</taxon>
        <taxon>Nitrobacteraceae</taxon>
        <taxon>Rhodopseudomonas</taxon>
    </lineage>
</organism>
<feature type="coiled-coil region" evidence="1">
    <location>
        <begin position="166"/>
        <end position="200"/>
    </location>
</feature>
<evidence type="ECO:0000256" key="1">
    <source>
        <dbReference type="SAM" id="Coils"/>
    </source>
</evidence>
<dbReference type="InterPro" id="IPR058792">
    <property type="entry name" value="Beta-barrel_RND_2"/>
</dbReference>
<sequence>MSGRDQAARVLRSEPAQEADPRAAVPPQAARPLPDDPSTLKRAEPVQPDTKSEPVAPATEPAAAAKKPGRKRLALIAVGLAALAAGAYFGTDYMLVGRFMVSTDDAYVRANNTTLGARVAGHIAAIVPRDNTLVKAGDVVFRIDDGDYRIAVDTARAKIATQQATIERIGRQVTAQESAVEQAQAQRESAEASARRATLDFDRQQALSTKGFASRAVFETSQASRDQGTASVAAAKAAYDAARDNVEVTKAQQNEARAQLVELQSSLAKAERDLDFTNVRAPVDGVFSNRMVNTGDYINAGQRLGNIVPLSGVYIDANFKETQLARLKPGQTVDISVDAYSGRKIEGTVDSLSPAAGQVFTLLPPDNATGNFTKVVQRVPVRIRVPAEVAREGLLRAGMSVYIRVDTRTGK</sequence>
<dbReference type="Pfam" id="PF25917">
    <property type="entry name" value="BSH_RND"/>
    <property type="match status" value="1"/>
</dbReference>
<evidence type="ECO:0000259" key="6">
    <source>
        <dbReference type="Pfam" id="PF25954"/>
    </source>
</evidence>
<reference evidence="7 8" key="1">
    <citation type="submission" date="2006-01" db="EMBL/GenBank/DDBJ databases">
        <title>Complete sequence of Rhodopseudomonas palustris HaA2.</title>
        <authorList>
            <consortium name="US DOE Joint Genome Institute"/>
            <person name="Copeland A."/>
            <person name="Lucas S."/>
            <person name="Lapidus A."/>
            <person name="Barry K."/>
            <person name="Detter J.C."/>
            <person name="Glavina T."/>
            <person name="Hammon N."/>
            <person name="Israni S."/>
            <person name="Pitluck S."/>
            <person name="Chain P."/>
            <person name="Malfatti S."/>
            <person name="Shin M."/>
            <person name="Vergez L."/>
            <person name="Schmutz J."/>
            <person name="Larimer F."/>
            <person name="Land M."/>
            <person name="Hauser L."/>
            <person name="Pelletier D.A."/>
            <person name="Kyrpides N."/>
            <person name="Anderson I."/>
            <person name="Oda Y."/>
            <person name="Harwood C.S."/>
            <person name="Richardson P."/>
        </authorList>
    </citation>
    <scope>NUCLEOTIDE SEQUENCE [LARGE SCALE GENOMIC DNA]</scope>
    <source>
        <strain evidence="7 8">HaA2</strain>
    </source>
</reference>
<name>Q2IYM2_RHOP2</name>
<keyword evidence="1" id="KW-0175">Coiled coil</keyword>
<dbReference type="InterPro" id="IPR058625">
    <property type="entry name" value="MdtA-like_BSH"/>
</dbReference>
<protein>
    <submittedName>
        <fullName evidence="7">Secretion protein HlyD</fullName>
    </submittedName>
</protein>
<feature type="domain" description="Multidrug resistance protein MdtA-like alpha-helical hairpin" evidence="4">
    <location>
        <begin position="181"/>
        <end position="246"/>
    </location>
</feature>
<dbReference type="SUPFAM" id="SSF111369">
    <property type="entry name" value="HlyD-like secretion proteins"/>
    <property type="match status" value="2"/>
</dbReference>
<dbReference type="Gene3D" id="1.10.287.470">
    <property type="entry name" value="Helix hairpin bin"/>
    <property type="match status" value="2"/>
</dbReference>
<gene>
    <name evidence="7" type="ordered locus">RPB_1980</name>
</gene>
<feature type="region of interest" description="Disordered" evidence="2">
    <location>
        <begin position="1"/>
        <end position="64"/>
    </location>
</feature>
<feature type="domain" description="CusB-like beta-barrel" evidence="6">
    <location>
        <begin position="313"/>
        <end position="356"/>
    </location>
</feature>
<keyword evidence="3" id="KW-0812">Transmembrane</keyword>
<dbReference type="HOGENOM" id="CLU_018816_15_1_5"/>
<evidence type="ECO:0000313" key="8">
    <source>
        <dbReference type="Proteomes" id="UP000008809"/>
    </source>
</evidence>
<evidence type="ECO:0000259" key="4">
    <source>
        <dbReference type="Pfam" id="PF25876"/>
    </source>
</evidence>
<proteinExistence type="predicted"/>
<dbReference type="eggNOG" id="COG1566">
    <property type="taxonomic scope" value="Bacteria"/>
</dbReference>
<accession>Q2IYM2</accession>
<feature type="compositionally biased region" description="Low complexity" evidence="2">
    <location>
        <begin position="53"/>
        <end position="64"/>
    </location>
</feature>
<feature type="compositionally biased region" description="Low complexity" evidence="2">
    <location>
        <begin position="22"/>
        <end position="32"/>
    </location>
</feature>
<evidence type="ECO:0000256" key="2">
    <source>
        <dbReference type="SAM" id="MobiDB-lite"/>
    </source>
</evidence>
<dbReference type="STRING" id="316058.RPB_1980"/>
<feature type="transmembrane region" description="Helical" evidence="3">
    <location>
        <begin position="73"/>
        <end position="90"/>
    </location>
</feature>
<dbReference type="AlphaFoldDB" id="Q2IYM2"/>
<dbReference type="Proteomes" id="UP000008809">
    <property type="component" value="Chromosome"/>
</dbReference>
<feature type="coiled-coil region" evidence="1">
    <location>
        <begin position="232"/>
        <end position="280"/>
    </location>
</feature>
<dbReference type="Pfam" id="PF25954">
    <property type="entry name" value="Beta-barrel_RND_2"/>
    <property type="match status" value="1"/>
</dbReference>
<dbReference type="GO" id="GO:0055085">
    <property type="term" value="P:transmembrane transport"/>
    <property type="evidence" value="ECO:0007669"/>
    <property type="project" value="InterPro"/>
</dbReference>
<dbReference type="PANTHER" id="PTHR30386">
    <property type="entry name" value="MEMBRANE FUSION SUBUNIT OF EMRAB-TOLC MULTIDRUG EFFLUX PUMP"/>
    <property type="match status" value="1"/>
</dbReference>
<dbReference type="RefSeq" id="WP_011440876.1">
    <property type="nucleotide sequence ID" value="NC_007778.1"/>
</dbReference>
<dbReference type="Pfam" id="PF25876">
    <property type="entry name" value="HH_MFP_RND"/>
    <property type="match status" value="1"/>
</dbReference>
<dbReference type="OrthoDB" id="9811754at2"/>
<dbReference type="Gene3D" id="2.40.50.100">
    <property type="match status" value="1"/>
</dbReference>
<dbReference type="Gene3D" id="2.40.30.170">
    <property type="match status" value="1"/>
</dbReference>
<keyword evidence="3" id="KW-1133">Transmembrane helix</keyword>